<dbReference type="InterPro" id="IPR049453">
    <property type="entry name" value="Memb_transporter_dom"/>
</dbReference>
<feature type="transmembrane region" description="Helical" evidence="8">
    <location>
        <begin position="74"/>
        <end position="96"/>
    </location>
</feature>
<evidence type="ECO:0000256" key="5">
    <source>
        <dbReference type="ARBA" id="ARBA00023136"/>
    </source>
</evidence>
<keyword evidence="5 8" id="KW-0472">Membrane</keyword>
<evidence type="ECO:0000256" key="7">
    <source>
        <dbReference type="SAM" id="MobiDB-lite"/>
    </source>
</evidence>
<feature type="transmembrane region" description="Helical" evidence="8">
    <location>
        <begin position="507"/>
        <end position="536"/>
    </location>
</feature>
<reference evidence="10" key="1">
    <citation type="submission" date="2021-01" db="EMBL/GenBank/DDBJ databases">
        <title>Whole genome shotgun sequence of Rugosimonospora africana NBRC 104875.</title>
        <authorList>
            <person name="Komaki H."/>
            <person name="Tamura T."/>
        </authorList>
    </citation>
    <scope>NUCLEOTIDE SEQUENCE</scope>
    <source>
        <strain evidence="10">NBRC 104875</strain>
    </source>
</reference>
<accession>A0A8J3QUB3</accession>
<organism evidence="10 11">
    <name type="scientific">Rugosimonospora africana</name>
    <dbReference type="NCBI Taxonomy" id="556532"/>
    <lineage>
        <taxon>Bacteria</taxon>
        <taxon>Bacillati</taxon>
        <taxon>Actinomycetota</taxon>
        <taxon>Actinomycetes</taxon>
        <taxon>Micromonosporales</taxon>
        <taxon>Micromonosporaceae</taxon>
        <taxon>Rugosimonospora</taxon>
    </lineage>
</organism>
<feature type="transmembrane region" description="Helical" evidence="8">
    <location>
        <begin position="44"/>
        <end position="62"/>
    </location>
</feature>
<sequence>MTVLQWLRTRDAGLSALRRAGRAAILMPALFAVSTKIIGDPTFALFAAFGALATLLFIDFTGSVRERLAAQASLVLTGALLICLGTLATHAAWLAAVATLVVGFAVLFIGVVSSVLASATTALLVAFILAVTLPGPVDSIPVRLGGWLLAGAVSLVAVVVLWPAPAREPLRLSTARACALLARRLRAEVDCVRCGFDPETRASRDTLTADARAAVAALRSSFFGTPYRPTGLNTSARMLVRLVDQVIWLDAVLERTPTDERAAPTDAAVCEVKLAAAALLERGTDVLESLGDPAQLTGDLERLREAREAMERTVTSTLPVRHAEVPAGGVPGPGAAGELDRDSDLDDGAARTSVTEFVDSLEPSFRAQEMSFATSAIAQNIELTVAARRRTWWQQILGHRPEGVGSQLSSVQERAGAHVEWHSVWLHNSLRGAIALSLAILVTELTGVQHSFWVVFGTLAVLRSNALNTGQNALRGLLGTVVGFIIGGALVLAIGTNTVAFWCLLPLAIVFAGLAPAAISFAAGQAGFTITLLILYNVIGPAGWKIGLVRIEDVAIGCAVSLLVGALFWPRGAGSALGQALSEALDDGAEYLLRSVRYGLTRCDARVPAAPVPRDEARRAAASARRLDDAFRGFLAERGTKRVSLPDVAALITSVAVLRLTADAVLDLWDPDGTPVQGDRAAARAEILESGMALAGWYKQTGRALAGNGGVPDPILHDTVADGRLLDAVHRDLTGEDGSGTATAVKMIWTADHIDAVRRLQPAILAPARAVVAAQAGAGSRRRTP</sequence>
<gene>
    <name evidence="10" type="ORF">Raf01_43890</name>
</gene>
<feature type="transmembrane region" description="Helical" evidence="8">
    <location>
        <begin position="102"/>
        <end position="132"/>
    </location>
</feature>
<evidence type="ECO:0000313" key="10">
    <source>
        <dbReference type="EMBL" id="GIH16217.1"/>
    </source>
</evidence>
<evidence type="ECO:0000256" key="2">
    <source>
        <dbReference type="ARBA" id="ARBA00022475"/>
    </source>
</evidence>
<keyword evidence="3 8" id="KW-0812">Transmembrane</keyword>
<evidence type="ECO:0000259" key="9">
    <source>
        <dbReference type="Pfam" id="PF13515"/>
    </source>
</evidence>
<evidence type="ECO:0000256" key="1">
    <source>
        <dbReference type="ARBA" id="ARBA00004651"/>
    </source>
</evidence>
<evidence type="ECO:0000256" key="3">
    <source>
        <dbReference type="ARBA" id="ARBA00022692"/>
    </source>
</evidence>
<feature type="transmembrane region" description="Helical" evidence="8">
    <location>
        <begin position="20"/>
        <end position="38"/>
    </location>
</feature>
<keyword evidence="4 8" id="KW-1133">Transmembrane helix</keyword>
<evidence type="ECO:0000256" key="6">
    <source>
        <dbReference type="ARBA" id="ARBA00043993"/>
    </source>
</evidence>
<dbReference type="AlphaFoldDB" id="A0A8J3QUB3"/>
<dbReference type="PANTHER" id="PTHR30509">
    <property type="entry name" value="P-HYDROXYBENZOIC ACID EFFLUX PUMP SUBUNIT-RELATED"/>
    <property type="match status" value="1"/>
</dbReference>
<evidence type="ECO:0000256" key="4">
    <source>
        <dbReference type="ARBA" id="ARBA00022989"/>
    </source>
</evidence>
<proteinExistence type="inferred from homology"/>
<dbReference type="GO" id="GO:0005886">
    <property type="term" value="C:plasma membrane"/>
    <property type="evidence" value="ECO:0007669"/>
    <property type="project" value="UniProtKB-SubCell"/>
</dbReference>
<dbReference type="Pfam" id="PF13515">
    <property type="entry name" value="FUSC_2"/>
    <property type="match status" value="1"/>
</dbReference>
<feature type="region of interest" description="Disordered" evidence="7">
    <location>
        <begin position="323"/>
        <end position="346"/>
    </location>
</feature>
<dbReference type="EMBL" id="BONZ01000040">
    <property type="protein sequence ID" value="GIH16217.1"/>
    <property type="molecule type" value="Genomic_DNA"/>
</dbReference>
<dbReference type="PANTHER" id="PTHR30509:SF9">
    <property type="entry name" value="MULTIDRUG RESISTANCE PROTEIN MDTO"/>
    <property type="match status" value="1"/>
</dbReference>
<feature type="transmembrane region" description="Helical" evidence="8">
    <location>
        <begin position="474"/>
        <end position="495"/>
    </location>
</feature>
<evidence type="ECO:0000313" key="11">
    <source>
        <dbReference type="Proteomes" id="UP000642748"/>
    </source>
</evidence>
<dbReference type="RefSeq" id="WP_203919811.1">
    <property type="nucleotide sequence ID" value="NZ_BONZ01000040.1"/>
</dbReference>
<comment type="subcellular location">
    <subcellularLocation>
        <location evidence="1">Cell membrane</location>
        <topology evidence="1">Multi-pass membrane protein</topology>
    </subcellularLocation>
</comment>
<feature type="transmembrane region" description="Helical" evidence="8">
    <location>
        <begin position="548"/>
        <end position="569"/>
    </location>
</feature>
<dbReference type="Proteomes" id="UP000642748">
    <property type="component" value="Unassembled WGS sequence"/>
</dbReference>
<name>A0A8J3QUB3_9ACTN</name>
<evidence type="ECO:0000256" key="8">
    <source>
        <dbReference type="SAM" id="Phobius"/>
    </source>
</evidence>
<keyword evidence="11" id="KW-1185">Reference proteome</keyword>
<feature type="domain" description="Integral membrane bound transporter" evidence="9">
    <location>
        <begin position="438"/>
        <end position="564"/>
    </location>
</feature>
<comment type="similarity">
    <text evidence="6">Belongs to the YccS/YhfK family.</text>
</comment>
<comment type="caution">
    <text evidence="10">The sequence shown here is derived from an EMBL/GenBank/DDBJ whole genome shotgun (WGS) entry which is preliminary data.</text>
</comment>
<keyword evidence="2" id="KW-1003">Cell membrane</keyword>
<feature type="transmembrane region" description="Helical" evidence="8">
    <location>
        <begin position="144"/>
        <end position="164"/>
    </location>
</feature>
<protein>
    <submittedName>
        <fullName evidence="10">FUSC family protein</fullName>
    </submittedName>
</protein>